<dbReference type="RefSeq" id="WP_188086202.1">
    <property type="nucleotide sequence ID" value="NZ_JACVFC010000001.1"/>
</dbReference>
<dbReference type="PANTHER" id="PTHR48111:SF17">
    <property type="entry name" value="TRANSCRIPTIONAL REGULATORY PROTEIN YPDB"/>
    <property type="match status" value="1"/>
</dbReference>
<dbReference type="SUPFAM" id="SSF52172">
    <property type="entry name" value="CheY-like"/>
    <property type="match status" value="1"/>
</dbReference>
<dbReference type="SMART" id="SM00850">
    <property type="entry name" value="LytTR"/>
    <property type="match status" value="1"/>
</dbReference>
<evidence type="ECO:0000313" key="6">
    <source>
        <dbReference type="Proteomes" id="UP000659124"/>
    </source>
</evidence>
<comment type="caution">
    <text evidence="5">The sequence shown here is derived from an EMBL/GenBank/DDBJ whole genome shotgun (WGS) entry which is preliminary data.</text>
</comment>
<keyword evidence="6" id="KW-1185">Reference proteome</keyword>
<evidence type="ECO:0000256" key="1">
    <source>
        <dbReference type="ARBA" id="ARBA00023125"/>
    </source>
</evidence>
<accession>A0ABR7TJ32</accession>
<dbReference type="InterPro" id="IPR001789">
    <property type="entry name" value="Sig_transdc_resp-reg_receiver"/>
</dbReference>
<feature type="domain" description="Response regulatory" evidence="3">
    <location>
        <begin position="5"/>
        <end position="116"/>
    </location>
</feature>
<keyword evidence="2" id="KW-0597">Phosphoprotein</keyword>
<keyword evidence="1" id="KW-0238">DNA-binding</keyword>
<organism evidence="5 6">
    <name type="scientific">Chitinophaga qingshengii</name>
    <dbReference type="NCBI Taxonomy" id="1569794"/>
    <lineage>
        <taxon>Bacteria</taxon>
        <taxon>Pseudomonadati</taxon>
        <taxon>Bacteroidota</taxon>
        <taxon>Chitinophagia</taxon>
        <taxon>Chitinophagales</taxon>
        <taxon>Chitinophagaceae</taxon>
        <taxon>Chitinophaga</taxon>
    </lineage>
</organism>
<dbReference type="Gene3D" id="3.40.50.2300">
    <property type="match status" value="1"/>
</dbReference>
<name>A0ABR7TJ32_9BACT</name>
<evidence type="ECO:0000313" key="5">
    <source>
        <dbReference type="EMBL" id="MBC9929049.1"/>
    </source>
</evidence>
<dbReference type="InterPro" id="IPR039420">
    <property type="entry name" value="WalR-like"/>
</dbReference>
<dbReference type="Gene3D" id="2.40.50.1020">
    <property type="entry name" value="LytTr DNA-binding domain"/>
    <property type="match status" value="1"/>
</dbReference>
<dbReference type="Proteomes" id="UP000659124">
    <property type="component" value="Unassembled WGS sequence"/>
</dbReference>
<sequence length="232" mass="26304">MAVLSCVIIDDEPLPKALLQDYILQTPFLQLTGVFSNPLEALAALQQQPADLVFLDIQMPELNGLQLKQLLGNHCKVIFTTAYPQYALEGYELDVVDYLLKPISLERFLKAVAKARERIAPVPEKTAPFLLVKTDGWTQKVNLHDLLFAESLKEYVALHTVRGKIMTLQSIRRLEEVLPAEQFVRVHKSFIIALSGMEGIERNRIRIGSHYIPIGEHYKAAFMDLIARKNLL</sequence>
<reference evidence="5 6" key="1">
    <citation type="submission" date="2020-09" db="EMBL/GenBank/DDBJ databases">
        <title>Genome sequences of type strains of Chitinophaga qingshengii and Chitinophaga varians.</title>
        <authorList>
            <person name="Kittiwongwattana C."/>
        </authorList>
    </citation>
    <scope>NUCLEOTIDE SEQUENCE [LARGE SCALE GENOMIC DNA]</scope>
    <source>
        <strain evidence="5 6">JCM 30026</strain>
    </source>
</reference>
<evidence type="ECO:0000256" key="2">
    <source>
        <dbReference type="PROSITE-ProRule" id="PRU00169"/>
    </source>
</evidence>
<dbReference type="InterPro" id="IPR007492">
    <property type="entry name" value="LytTR_DNA-bd_dom"/>
</dbReference>
<dbReference type="Pfam" id="PF00072">
    <property type="entry name" value="Response_reg"/>
    <property type="match status" value="1"/>
</dbReference>
<protein>
    <submittedName>
        <fullName evidence="5">Response regulator transcription factor</fullName>
    </submittedName>
</protein>
<dbReference type="Pfam" id="PF04397">
    <property type="entry name" value="LytTR"/>
    <property type="match status" value="1"/>
</dbReference>
<proteinExistence type="predicted"/>
<feature type="domain" description="HTH LytTR-type" evidence="4">
    <location>
        <begin position="130"/>
        <end position="228"/>
    </location>
</feature>
<dbReference type="PROSITE" id="PS50110">
    <property type="entry name" value="RESPONSE_REGULATORY"/>
    <property type="match status" value="1"/>
</dbReference>
<dbReference type="PROSITE" id="PS50930">
    <property type="entry name" value="HTH_LYTTR"/>
    <property type="match status" value="1"/>
</dbReference>
<dbReference type="SMART" id="SM00448">
    <property type="entry name" value="REC"/>
    <property type="match status" value="1"/>
</dbReference>
<dbReference type="InterPro" id="IPR011006">
    <property type="entry name" value="CheY-like_superfamily"/>
</dbReference>
<dbReference type="PANTHER" id="PTHR48111">
    <property type="entry name" value="REGULATOR OF RPOS"/>
    <property type="match status" value="1"/>
</dbReference>
<feature type="modified residue" description="4-aspartylphosphate" evidence="2">
    <location>
        <position position="56"/>
    </location>
</feature>
<dbReference type="EMBL" id="JACVFC010000001">
    <property type="protein sequence ID" value="MBC9929049.1"/>
    <property type="molecule type" value="Genomic_DNA"/>
</dbReference>
<evidence type="ECO:0000259" key="3">
    <source>
        <dbReference type="PROSITE" id="PS50110"/>
    </source>
</evidence>
<gene>
    <name evidence="5" type="ORF">ICL07_01615</name>
</gene>
<evidence type="ECO:0000259" key="4">
    <source>
        <dbReference type="PROSITE" id="PS50930"/>
    </source>
</evidence>